<accession>A0AAN7Z1V2</accession>
<evidence type="ECO:0000259" key="2">
    <source>
        <dbReference type="Pfam" id="PF24883"/>
    </source>
</evidence>
<organism evidence="3 4">
    <name type="scientific">Xylaria bambusicola</name>
    <dbReference type="NCBI Taxonomy" id="326684"/>
    <lineage>
        <taxon>Eukaryota</taxon>
        <taxon>Fungi</taxon>
        <taxon>Dikarya</taxon>
        <taxon>Ascomycota</taxon>
        <taxon>Pezizomycotina</taxon>
        <taxon>Sordariomycetes</taxon>
        <taxon>Xylariomycetidae</taxon>
        <taxon>Xylariales</taxon>
        <taxon>Xylariaceae</taxon>
        <taxon>Xylaria</taxon>
    </lineage>
</organism>
<dbReference type="PANTHER" id="PTHR10039">
    <property type="entry name" value="AMELOGENIN"/>
    <property type="match status" value="1"/>
</dbReference>
<dbReference type="Gene3D" id="1.25.40.20">
    <property type="entry name" value="Ankyrin repeat-containing domain"/>
    <property type="match status" value="2"/>
</dbReference>
<dbReference type="SUPFAM" id="SSF52540">
    <property type="entry name" value="P-loop containing nucleoside triphosphate hydrolases"/>
    <property type="match status" value="1"/>
</dbReference>
<dbReference type="Gene3D" id="3.40.50.1820">
    <property type="entry name" value="alpha/beta hydrolase"/>
    <property type="match status" value="1"/>
</dbReference>
<reference evidence="3 4" key="1">
    <citation type="submission" date="2023-10" db="EMBL/GenBank/DDBJ databases">
        <title>Draft genome sequence of Xylaria bambusicola isolate GMP-LS, the root and basal stem rot pathogen of sugarcane in Indonesia.</title>
        <authorList>
            <person name="Selvaraj P."/>
            <person name="Muralishankar V."/>
            <person name="Muruganantham S."/>
            <person name="Sp S."/>
            <person name="Haryani S."/>
            <person name="Lau K.J.X."/>
            <person name="Naqvi N.I."/>
        </authorList>
    </citation>
    <scope>NUCLEOTIDE SEQUENCE [LARGE SCALE GENOMIC DNA]</scope>
    <source>
        <strain evidence="3">GMP-LS</strain>
    </source>
</reference>
<dbReference type="PANTHER" id="PTHR10039:SF5">
    <property type="entry name" value="NACHT DOMAIN-CONTAINING PROTEIN"/>
    <property type="match status" value="1"/>
</dbReference>
<dbReference type="InterPro" id="IPR002110">
    <property type="entry name" value="Ankyrin_rpt"/>
</dbReference>
<proteinExistence type="predicted"/>
<sequence>MVELVLRPAYSVELLHSCLTPSTSFVFVHGFTGHPDRTWRSKKRVNTVKSPIQESNKRVKLGKSLSYFHESDSIAAGFLYWPQDLLPGIVPLGRVLTFGYDTNIRHALQGPVSHNKLGDHSTDFLSALEHVRSQDSRRPLIFISHSLGGLLVKDALRLSKSYEHVQPERYHVYQSTTDILFFGTPHAGADPRNTLHKALGHMVKAAGFRVNNEIVQTLMPGAERSKLLAEDFTKWTAERNWNIYTFQEELAHTALGSKIVEDHSSTVNDPRHERIVHIKADHVDMCRFTGADDPEFRKVSAVLLRVQEQLLRVHPHPTPSLEENLKETLPDTTLVLLSPDQVDAMLEKLSFQGIDARYMTLKIAQRKTCQWLVKHRIYKSWVDPLQVGEHHGFLWIKGKPGTGKSIAMKYLYQNAIRAKSRLVLKFFFNARGNMLEYSTEGLYRSLLWQLLAELPASRVNSPALRHLCALDGSTSWPIETLKEAFNTALMNASSHEVYCFVDALDECAEDAVRDMISFFEDIGTAIALGRSKVRVCFSSRHYPHISISRGLQLILEDEGDHSDDIQEYIHSQLRINTPSRLKIEHEILEKSSKIFLWAALVVDIINKEHDKGGDVSVHRRLRQIPLGLHALFQDILTRDNENMEEMILCIQWILFAKRPLRPEELYFAMQIGNNSEASTVWERSSVPMERIHRFNLNASKGLTEVTKKEKAVQFIHESVRDYLLRERGLEALFNSQGSRMSFSHGLIHDKLRDICLQQLLDGSASKDSNEDKGDLSSRPFLEYAVNYILSHADSAQARGSEQLDFMRNRFPLRTWVILDNELQKFGVRRHTKEVNLLCLLAEKNLPSLIHIHPLRHQLWLKSNKMSRFSNPLVAAIYLGNNEAIFALAYEAAKGVSGANRPQDLVQVEKELRNMPQFTKALSEWKREPMDPFSAICSLGSTALLDMLWDHILVETGLEPSGLLSNTHSRVSFEICLYIIRKGAFIDTFTKRDFTVLMEAVKADALTTVKHLLAEGANPNISGKMGHTCLTLVKSSKMVRLLIEHGASFPPDFITVKNVNEIRYIPTLISGLEELPHDELRRFIKEKNNGRVAIRTMFRLTDHTTWMPLLKRILDIDGALATPMGWDSDPPLMLAILSGNIEAIKLIDEVCPTIINAPVYEWGNKETPLFAAIGRSTPAVVQCLLELGANPSPIEGAQEHSALYHSAWTCFTPLTRTNNFRTVLKWPTIDVNIRSKSGSTLLLRIVEWDEEFCARGFVDDKKAPARQIVAMIKLLLRHPRIDINLPNNDGLSPLLEAARSQSEAVVKLFLQDPRTDRTLKCAKGKSLLDYAKENTDPGVLQLIKDAQ</sequence>
<keyword evidence="1" id="KW-0677">Repeat</keyword>
<dbReference type="Proteomes" id="UP001305414">
    <property type="component" value="Unassembled WGS sequence"/>
</dbReference>
<feature type="domain" description="Nephrocystin 3-like N-terminal" evidence="2">
    <location>
        <begin position="368"/>
        <end position="540"/>
    </location>
</feature>
<protein>
    <recommendedName>
        <fullName evidence="2">Nephrocystin 3-like N-terminal domain-containing protein</fullName>
    </recommendedName>
</protein>
<dbReference type="SUPFAM" id="SSF48403">
    <property type="entry name" value="Ankyrin repeat"/>
    <property type="match status" value="1"/>
</dbReference>
<dbReference type="Pfam" id="PF24883">
    <property type="entry name" value="NPHP3_N"/>
    <property type="match status" value="1"/>
</dbReference>
<gene>
    <name evidence="3" type="ORF">RRF57_002492</name>
</gene>
<dbReference type="Gene3D" id="3.40.50.300">
    <property type="entry name" value="P-loop containing nucleotide triphosphate hydrolases"/>
    <property type="match status" value="1"/>
</dbReference>
<comment type="caution">
    <text evidence="3">The sequence shown here is derived from an EMBL/GenBank/DDBJ whole genome shotgun (WGS) entry which is preliminary data.</text>
</comment>
<dbReference type="EMBL" id="JAWHQM010000004">
    <property type="protein sequence ID" value="KAK5626777.1"/>
    <property type="molecule type" value="Genomic_DNA"/>
</dbReference>
<dbReference type="InterPro" id="IPR056884">
    <property type="entry name" value="NPHP3-like_N"/>
</dbReference>
<dbReference type="Pfam" id="PF00023">
    <property type="entry name" value="Ank"/>
    <property type="match status" value="1"/>
</dbReference>
<dbReference type="SMART" id="SM00248">
    <property type="entry name" value="ANK"/>
    <property type="match status" value="5"/>
</dbReference>
<evidence type="ECO:0000256" key="1">
    <source>
        <dbReference type="ARBA" id="ARBA00022737"/>
    </source>
</evidence>
<evidence type="ECO:0000313" key="3">
    <source>
        <dbReference type="EMBL" id="KAK5626777.1"/>
    </source>
</evidence>
<dbReference type="SUPFAM" id="SSF53474">
    <property type="entry name" value="alpha/beta-Hydrolases"/>
    <property type="match status" value="1"/>
</dbReference>
<name>A0AAN7Z1V2_9PEZI</name>
<dbReference type="InterPro" id="IPR027417">
    <property type="entry name" value="P-loop_NTPase"/>
</dbReference>
<evidence type="ECO:0000313" key="4">
    <source>
        <dbReference type="Proteomes" id="UP001305414"/>
    </source>
</evidence>
<keyword evidence="4" id="KW-1185">Reference proteome</keyword>
<dbReference type="InterPro" id="IPR036770">
    <property type="entry name" value="Ankyrin_rpt-contain_sf"/>
</dbReference>
<dbReference type="InterPro" id="IPR029058">
    <property type="entry name" value="AB_hydrolase_fold"/>
</dbReference>